<name>A0ABT1RMI2_9FIRM</name>
<dbReference type="Proteomes" id="UP001524502">
    <property type="component" value="Unassembled WGS sequence"/>
</dbReference>
<dbReference type="SUPFAM" id="SSF55874">
    <property type="entry name" value="ATPase domain of HSP90 chaperone/DNA topoisomerase II/histidine kinase"/>
    <property type="match status" value="1"/>
</dbReference>
<proteinExistence type="predicted"/>
<dbReference type="CDD" id="cd00082">
    <property type="entry name" value="HisKA"/>
    <property type="match status" value="1"/>
</dbReference>
<dbReference type="Pfam" id="PF00512">
    <property type="entry name" value="HisKA"/>
    <property type="match status" value="1"/>
</dbReference>
<evidence type="ECO:0000256" key="1">
    <source>
        <dbReference type="ARBA" id="ARBA00000085"/>
    </source>
</evidence>
<dbReference type="InterPro" id="IPR036890">
    <property type="entry name" value="HATPase_C_sf"/>
</dbReference>
<evidence type="ECO:0000313" key="9">
    <source>
        <dbReference type="EMBL" id="MCQ4636400.1"/>
    </source>
</evidence>
<organism evidence="9 10">
    <name type="scientific">Anaerovorax odorimutans</name>
    <dbReference type="NCBI Taxonomy" id="109327"/>
    <lineage>
        <taxon>Bacteria</taxon>
        <taxon>Bacillati</taxon>
        <taxon>Bacillota</taxon>
        <taxon>Clostridia</taxon>
        <taxon>Peptostreptococcales</taxon>
        <taxon>Anaerovoracaceae</taxon>
        <taxon>Anaerovorax</taxon>
    </lineage>
</organism>
<dbReference type="Gene3D" id="3.30.565.10">
    <property type="entry name" value="Histidine kinase-like ATPase, C-terminal domain"/>
    <property type="match status" value="1"/>
</dbReference>
<dbReference type="PANTHER" id="PTHR45453">
    <property type="entry name" value="PHOSPHATE REGULON SENSOR PROTEIN PHOR"/>
    <property type="match status" value="1"/>
</dbReference>
<evidence type="ECO:0000313" key="10">
    <source>
        <dbReference type="Proteomes" id="UP001524502"/>
    </source>
</evidence>
<dbReference type="EMBL" id="JANFXK010000006">
    <property type="protein sequence ID" value="MCQ4636400.1"/>
    <property type="molecule type" value="Genomic_DNA"/>
</dbReference>
<dbReference type="InterPro" id="IPR003594">
    <property type="entry name" value="HATPase_dom"/>
</dbReference>
<keyword evidence="6 9" id="KW-0418">Kinase</keyword>
<accession>A0ABT1RMI2</accession>
<dbReference type="InterPro" id="IPR050351">
    <property type="entry name" value="BphY/WalK/GraS-like"/>
</dbReference>
<reference evidence="9 10" key="1">
    <citation type="submission" date="2022-06" db="EMBL/GenBank/DDBJ databases">
        <title>Isolation of gut microbiota from human fecal samples.</title>
        <authorList>
            <person name="Pamer E.G."/>
            <person name="Barat B."/>
            <person name="Waligurski E."/>
            <person name="Medina S."/>
            <person name="Paddock L."/>
            <person name="Mostad J."/>
        </authorList>
    </citation>
    <scope>NUCLEOTIDE SEQUENCE [LARGE SCALE GENOMIC DNA]</scope>
    <source>
        <strain evidence="9 10">SL.3.17</strain>
    </source>
</reference>
<comment type="catalytic activity">
    <reaction evidence="1">
        <text>ATP + protein L-histidine = ADP + protein N-phospho-L-histidine.</text>
        <dbReference type="EC" id="2.7.13.3"/>
    </reaction>
</comment>
<comment type="subcellular location">
    <subcellularLocation>
        <location evidence="2">Membrane</location>
    </subcellularLocation>
</comment>
<feature type="domain" description="Histidine kinase" evidence="8">
    <location>
        <begin position="94"/>
        <end position="307"/>
    </location>
</feature>
<evidence type="ECO:0000256" key="2">
    <source>
        <dbReference type="ARBA" id="ARBA00004370"/>
    </source>
</evidence>
<dbReference type="SMART" id="SM00388">
    <property type="entry name" value="HisKA"/>
    <property type="match status" value="1"/>
</dbReference>
<dbReference type="EC" id="2.7.13.3" evidence="3"/>
<keyword evidence="7" id="KW-0902">Two-component regulatory system</keyword>
<dbReference type="Pfam" id="PF02518">
    <property type="entry name" value="HATPase_c"/>
    <property type="match status" value="1"/>
</dbReference>
<dbReference type="PROSITE" id="PS50109">
    <property type="entry name" value="HIS_KIN"/>
    <property type="match status" value="1"/>
</dbReference>
<dbReference type="InterPro" id="IPR004358">
    <property type="entry name" value="Sig_transdc_His_kin-like_C"/>
</dbReference>
<keyword evidence="10" id="KW-1185">Reference proteome</keyword>
<comment type="caution">
    <text evidence="9">The sequence shown here is derived from an EMBL/GenBank/DDBJ whole genome shotgun (WGS) entry which is preliminary data.</text>
</comment>
<keyword evidence="4" id="KW-0597">Phosphoprotein</keyword>
<dbReference type="SMART" id="SM00387">
    <property type="entry name" value="HATPase_c"/>
    <property type="match status" value="1"/>
</dbReference>
<dbReference type="InterPro" id="IPR036097">
    <property type="entry name" value="HisK_dim/P_sf"/>
</dbReference>
<evidence type="ECO:0000256" key="6">
    <source>
        <dbReference type="ARBA" id="ARBA00022777"/>
    </source>
</evidence>
<evidence type="ECO:0000256" key="4">
    <source>
        <dbReference type="ARBA" id="ARBA00022553"/>
    </source>
</evidence>
<gene>
    <name evidence="9" type="ORF">NE619_06635</name>
</gene>
<dbReference type="PRINTS" id="PR00344">
    <property type="entry name" value="BCTRLSENSOR"/>
</dbReference>
<evidence type="ECO:0000259" key="8">
    <source>
        <dbReference type="PROSITE" id="PS50109"/>
    </source>
</evidence>
<evidence type="ECO:0000256" key="7">
    <source>
        <dbReference type="ARBA" id="ARBA00023012"/>
    </source>
</evidence>
<dbReference type="Gene3D" id="1.10.287.130">
    <property type="match status" value="1"/>
</dbReference>
<evidence type="ECO:0000256" key="3">
    <source>
        <dbReference type="ARBA" id="ARBA00012438"/>
    </source>
</evidence>
<dbReference type="GO" id="GO:0016301">
    <property type="term" value="F:kinase activity"/>
    <property type="evidence" value="ECO:0007669"/>
    <property type="project" value="UniProtKB-KW"/>
</dbReference>
<dbReference type="PANTHER" id="PTHR45453:SF1">
    <property type="entry name" value="PHOSPHATE REGULON SENSOR PROTEIN PHOR"/>
    <property type="match status" value="1"/>
</dbReference>
<evidence type="ECO:0000256" key="5">
    <source>
        <dbReference type="ARBA" id="ARBA00022679"/>
    </source>
</evidence>
<dbReference type="InterPro" id="IPR005467">
    <property type="entry name" value="His_kinase_dom"/>
</dbReference>
<dbReference type="SUPFAM" id="SSF47384">
    <property type="entry name" value="Homodimeric domain of signal transducing histidine kinase"/>
    <property type="match status" value="1"/>
</dbReference>
<dbReference type="RefSeq" id="WP_256131589.1">
    <property type="nucleotide sequence ID" value="NZ_JANFXK010000006.1"/>
</dbReference>
<protein>
    <recommendedName>
        <fullName evidence="3">histidine kinase</fullName>
        <ecNumber evidence="3">2.7.13.3</ecNumber>
    </recommendedName>
</protein>
<dbReference type="InterPro" id="IPR003661">
    <property type="entry name" value="HisK_dim/P_dom"/>
</dbReference>
<keyword evidence="5" id="KW-0808">Transferase</keyword>
<sequence length="307" mass="35493">MVGLIITTICLAAAATVFYLKMKRMERDIYQFSDRLEECLDELISGKELENTDKPRDALWDKIYEKLLRVSHINRKRSEENRREKEQMKELISDISHQTKTPIANLRLYLEIAENEDTGEEKRRELMQKMAGQTEKLDFLFQSMVKMSRLETGIIEIRQQPACLYETLASAVAFIVPAAEKKEIRLYVDCGEDVQVNHDKKWTEEALFNILDNAVKYTPDGGTIHVRVSVREFFTEICVEDTGKGIAPERQGSIFKRFYREPEVHDQEGIGVGLYLAREIITLQKGYIEVQSELGKGSAFRVFLPNE</sequence>